<name>A0A392UV35_9FABA</name>
<feature type="non-terminal residue" evidence="1">
    <location>
        <position position="1"/>
    </location>
</feature>
<accession>A0A392UV35</accession>
<proteinExistence type="predicted"/>
<evidence type="ECO:0000313" key="2">
    <source>
        <dbReference type="Proteomes" id="UP000265520"/>
    </source>
</evidence>
<reference evidence="1 2" key="1">
    <citation type="journal article" date="2018" name="Front. Plant Sci.">
        <title>Red Clover (Trifolium pratense) and Zigzag Clover (T. medium) - A Picture of Genomic Similarities and Differences.</title>
        <authorList>
            <person name="Dluhosova J."/>
            <person name="Istvanek J."/>
            <person name="Nedelnik J."/>
            <person name="Repkova J."/>
        </authorList>
    </citation>
    <scope>NUCLEOTIDE SEQUENCE [LARGE SCALE GENOMIC DNA]</scope>
    <source>
        <strain evidence="2">cv. 10/8</strain>
        <tissue evidence="1">Leaf</tissue>
    </source>
</reference>
<keyword evidence="2" id="KW-1185">Reference proteome</keyword>
<protein>
    <submittedName>
        <fullName evidence="1">Uncharacterized protein</fullName>
    </submittedName>
</protein>
<organism evidence="1 2">
    <name type="scientific">Trifolium medium</name>
    <dbReference type="NCBI Taxonomy" id="97028"/>
    <lineage>
        <taxon>Eukaryota</taxon>
        <taxon>Viridiplantae</taxon>
        <taxon>Streptophyta</taxon>
        <taxon>Embryophyta</taxon>
        <taxon>Tracheophyta</taxon>
        <taxon>Spermatophyta</taxon>
        <taxon>Magnoliopsida</taxon>
        <taxon>eudicotyledons</taxon>
        <taxon>Gunneridae</taxon>
        <taxon>Pentapetalae</taxon>
        <taxon>rosids</taxon>
        <taxon>fabids</taxon>
        <taxon>Fabales</taxon>
        <taxon>Fabaceae</taxon>
        <taxon>Papilionoideae</taxon>
        <taxon>50 kb inversion clade</taxon>
        <taxon>NPAAA clade</taxon>
        <taxon>Hologalegina</taxon>
        <taxon>IRL clade</taxon>
        <taxon>Trifolieae</taxon>
        <taxon>Trifolium</taxon>
    </lineage>
</organism>
<dbReference type="EMBL" id="LXQA010888138">
    <property type="protein sequence ID" value="MCI75655.1"/>
    <property type="molecule type" value="Genomic_DNA"/>
</dbReference>
<dbReference type="AlphaFoldDB" id="A0A392UV35"/>
<sequence length="16" mass="1816">TVAERDGGEGKREKQR</sequence>
<dbReference type="Proteomes" id="UP000265520">
    <property type="component" value="Unassembled WGS sequence"/>
</dbReference>
<comment type="caution">
    <text evidence="1">The sequence shown here is derived from an EMBL/GenBank/DDBJ whole genome shotgun (WGS) entry which is preliminary data.</text>
</comment>
<evidence type="ECO:0000313" key="1">
    <source>
        <dbReference type="EMBL" id="MCI75655.1"/>
    </source>
</evidence>